<feature type="domain" description="Peptidase M3A/M3B catalytic" evidence="8">
    <location>
        <begin position="389"/>
        <end position="583"/>
    </location>
</feature>
<comment type="caution">
    <text evidence="9">The sequence shown here is derived from an EMBL/GenBank/DDBJ whole genome shotgun (WGS) entry which is preliminary data.</text>
</comment>
<proteinExistence type="inferred from homology"/>
<dbReference type="SUPFAM" id="SSF55486">
    <property type="entry name" value="Metalloproteases ('zincins'), catalytic domain"/>
    <property type="match status" value="1"/>
</dbReference>
<dbReference type="InterPro" id="IPR042088">
    <property type="entry name" value="OligoPept_F_C"/>
</dbReference>
<evidence type="ECO:0000256" key="7">
    <source>
        <dbReference type="SAM" id="SignalP"/>
    </source>
</evidence>
<dbReference type="AlphaFoldDB" id="A0A839F858"/>
<evidence type="ECO:0000313" key="9">
    <source>
        <dbReference type="EMBL" id="MBA8889718.1"/>
    </source>
</evidence>
<keyword evidence="3 6" id="KW-0378">Hydrolase</keyword>
<dbReference type="GO" id="GO:0004222">
    <property type="term" value="F:metalloendopeptidase activity"/>
    <property type="evidence" value="ECO:0007669"/>
    <property type="project" value="InterPro"/>
</dbReference>
<gene>
    <name evidence="9" type="ORF">FHW12_003965</name>
</gene>
<dbReference type="InterPro" id="IPR001567">
    <property type="entry name" value="Pept_M3A_M3B_dom"/>
</dbReference>
<dbReference type="Proteomes" id="UP000550401">
    <property type="component" value="Unassembled WGS sequence"/>
</dbReference>
<comment type="cofactor">
    <cofactor evidence="6">
        <name>Zn(2+)</name>
        <dbReference type="ChEBI" id="CHEBI:29105"/>
    </cofactor>
    <text evidence="6">Binds 1 zinc ion.</text>
</comment>
<dbReference type="Gene3D" id="1.20.140.70">
    <property type="entry name" value="Oligopeptidase f, N-terminal domain"/>
    <property type="match status" value="1"/>
</dbReference>
<evidence type="ECO:0000256" key="6">
    <source>
        <dbReference type="RuleBase" id="RU003435"/>
    </source>
</evidence>
<keyword evidence="2 6" id="KW-0479">Metal-binding</keyword>
<keyword evidence="4 6" id="KW-0862">Zinc</keyword>
<name>A0A839F858_9GAMM</name>
<feature type="chain" id="PRO_5032784087" evidence="7">
    <location>
        <begin position="29"/>
        <end position="612"/>
    </location>
</feature>
<keyword evidence="10" id="KW-1185">Reference proteome</keyword>
<organism evidence="9 10">
    <name type="scientific">Dokdonella fugitiva</name>
    <dbReference type="NCBI Taxonomy" id="328517"/>
    <lineage>
        <taxon>Bacteria</taxon>
        <taxon>Pseudomonadati</taxon>
        <taxon>Pseudomonadota</taxon>
        <taxon>Gammaproteobacteria</taxon>
        <taxon>Lysobacterales</taxon>
        <taxon>Rhodanobacteraceae</taxon>
        <taxon>Dokdonella</taxon>
    </lineage>
</organism>
<keyword evidence="1 6" id="KW-0645">Protease</keyword>
<evidence type="ECO:0000256" key="2">
    <source>
        <dbReference type="ARBA" id="ARBA00022723"/>
    </source>
</evidence>
<evidence type="ECO:0000256" key="3">
    <source>
        <dbReference type="ARBA" id="ARBA00022801"/>
    </source>
</evidence>
<sequence length="612" mass="65740">MNLLSFHLALLRAAVAFGVLPVAATATAVDAPAMPARASIDLSRYFATREAALAELDALQRDVDGWHPDASTTFAAVFDAAEALARRARRVSAYVDILAARDLDDAAATQARNRVDALGDQLARSLDDALRVRPLAAFDTAAAGDARLARYRHLATDAAARAAHALPPDAAKLADAAIEPLLRDAWTIHQRVERLPLQGQADDTADAKAADRATREAAWRRRWQATQARADVDATLLLGIARTRRALAQARGFADAPSAGYVERGLDRVTVERSLADVRAHLALYGRYHALRAQRIRAATGIDDVRPWDLDAGSDTPPHFTLADVRTIAPAALAPLGRDYVRAFSALLSADAHRLDLADVLGRREAGGFSVSAPGTPAGLYVAAFGGALGDLRVMLHEGGHAIAAQIADDAGTPSLLAHGPNGLVESYALLNEFLLYDHLAQHARTPAERERYLVALDDDMVFQVFGSAEEATLEQTIHDEAAAGRVQSAADLDRVTTGVRSAFEPWPADVLQASSSWWATKRLYYQHPFYLVNYLYAGVIAINLYAEAKAHPATFATRYHALLARGYDAPTETLLAPMLGDGVTLDALGARAFEVIGAKLDAIDAVRRPLH</sequence>
<reference evidence="9 10" key="1">
    <citation type="submission" date="2020-07" db="EMBL/GenBank/DDBJ databases">
        <title>Genomic Encyclopedia of Type Strains, Phase IV (KMG-V): Genome sequencing to study the core and pangenomes of soil and plant-associated prokaryotes.</title>
        <authorList>
            <person name="Whitman W."/>
        </authorList>
    </citation>
    <scope>NUCLEOTIDE SEQUENCE [LARGE SCALE GENOMIC DNA]</scope>
    <source>
        <strain evidence="9 10">RH2WT43</strain>
    </source>
</reference>
<dbReference type="GO" id="GO:0046872">
    <property type="term" value="F:metal ion binding"/>
    <property type="evidence" value="ECO:0007669"/>
    <property type="project" value="UniProtKB-UniRule"/>
</dbReference>
<evidence type="ECO:0000256" key="4">
    <source>
        <dbReference type="ARBA" id="ARBA00022833"/>
    </source>
</evidence>
<feature type="domain" description="Peptidase M3A/M3B catalytic" evidence="8">
    <location>
        <begin position="208"/>
        <end position="310"/>
    </location>
</feature>
<dbReference type="EMBL" id="JACGXL010000008">
    <property type="protein sequence ID" value="MBA8889718.1"/>
    <property type="molecule type" value="Genomic_DNA"/>
</dbReference>
<feature type="signal peptide" evidence="7">
    <location>
        <begin position="1"/>
        <end position="28"/>
    </location>
</feature>
<keyword evidence="7" id="KW-0732">Signal</keyword>
<evidence type="ECO:0000256" key="5">
    <source>
        <dbReference type="ARBA" id="ARBA00023049"/>
    </source>
</evidence>
<dbReference type="Pfam" id="PF01432">
    <property type="entry name" value="Peptidase_M3"/>
    <property type="match status" value="2"/>
</dbReference>
<dbReference type="Gene3D" id="1.10.1370.20">
    <property type="entry name" value="Oligoendopeptidase f, C-terminal domain"/>
    <property type="match status" value="1"/>
</dbReference>
<dbReference type="EC" id="3.4.24.-" evidence="9"/>
<dbReference type="GO" id="GO:0006508">
    <property type="term" value="P:proteolysis"/>
    <property type="evidence" value="ECO:0007669"/>
    <property type="project" value="UniProtKB-KW"/>
</dbReference>
<comment type="similarity">
    <text evidence="6">Belongs to the peptidase M3 family.</text>
</comment>
<evidence type="ECO:0000259" key="8">
    <source>
        <dbReference type="Pfam" id="PF01432"/>
    </source>
</evidence>
<evidence type="ECO:0000256" key="1">
    <source>
        <dbReference type="ARBA" id="ARBA00022670"/>
    </source>
</evidence>
<dbReference type="RefSeq" id="WP_182532761.1">
    <property type="nucleotide sequence ID" value="NZ_JACGXL010000008.1"/>
</dbReference>
<protein>
    <submittedName>
        <fullName evidence="9">Oligoendopeptidase F</fullName>
        <ecNumber evidence="9">3.4.24.-</ecNumber>
    </submittedName>
</protein>
<keyword evidence="5 6" id="KW-0482">Metalloprotease</keyword>
<evidence type="ECO:0000313" key="10">
    <source>
        <dbReference type="Proteomes" id="UP000550401"/>
    </source>
</evidence>
<accession>A0A839F858</accession>